<keyword evidence="2" id="KW-0812">Transmembrane</keyword>
<accession>A0A1H2QWL7</accession>
<dbReference type="Pfam" id="PF09992">
    <property type="entry name" value="NAGPA"/>
    <property type="match status" value="1"/>
</dbReference>
<dbReference type="AlphaFoldDB" id="A0A1H2QWL7"/>
<dbReference type="InterPro" id="IPR018711">
    <property type="entry name" value="NAGPA"/>
</dbReference>
<dbReference type="EMBL" id="FNNG01000001">
    <property type="protein sequence ID" value="SDW11567.1"/>
    <property type="molecule type" value="Genomic_DNA"/>
</dbReference>
<keyword evidence="2" id="KW-1133">Transmembrane helix</keyword>
<evidence type="ECO:0000256" key="1">
    <source>
        <dbReference type="SAM" id="MobiDB-lite"/>
    </source>
</evidence>
<evidence type="ECO:0000256" key="2">
    <source>
        <dbReference type="SAM" id="Phobius"/>
    </source>
</evidence>
<sequence length="978" mass="108303">MVLKESDILNRNIRKVFLFLLIIGIIIASSNSYLAVEAVNMPYEIYRTSSSEYLGSGILYENIRRFTSDGWWNINVIRVDLTDEYAEIGGLFSNKGLSNRDTVSNLVKEKQAVAGINGDFFNYNPIPHPIGTMIENGEIISSPPEKAYAPPTFYLDIDNVPDITFFDRSMQITSLNSGQSLRINFINKASYMEYVTLLNKHWGTSSFGKKYNGEPIKLDNEANGNSNGDVNEETNGNGNNGNLLNSYNNEMVEMVVIDNIVSEIRIGQDAVTIPENGFIIATRGEKAKELLTKFNVGDEVKLTLGTSPNLENIKFAISGGSIILKDGNITNTNINIAGKHPRTGIGITKDRKELIIATIDGRDSSFVGVSQEIFGAILKDLGAYDAINLDGGGSTTMVIKPVDEQVAKVINKPSDGGERRVVNGVGVFSNAPKGELSYIKITTDDTNMFANTSRKFTIKGYDQYHNPIEIDQNKVEYAFEGVEGEIVGNVFKAKSPGKAIIKANYEGITSTIELKVLDEIKSIIFPTDKLSLHANENKTIGAAYGMDKNGFKAKIYAEDIDWTTTGNIGYVENGVFYSNGNIGTGAITGRIGKALNNILVSVGSGEAKLIDGFEDINKFSSTVYPEYVKGSIELVNESKEGNKGLKLRYDFTEGEDNRAAYIIFRTGEQKGLTLDGMPNKLSLWVKGDNNKSWLRGTIIDKNGKDYTIDFAKSIDFSDWKQVSAQIPSDVAYPIALEKIYVVETNSAKKYTGEILIDGLRAHYPPSYNNVEVPTPTNFTDVKNVKKEVVSNGFSFLISKLPSFEKGQEGLKDKITNKANAHELNVFIGKANQEFNKTLKSKNIINIATPYKTNRYKNLMIIDASSAKGGIRATNYKQWIWLQNGLSNAKEDHIFLFLDTPIFGSGGFTDKLEAELLHNTLVETFEKGKTVWVIYNGNSTKVELKDGIRYIEFNNKDIENLSFIEFVVNGKDITYQVMK</sequence>
<feature type="domain" description="Phosphodiester glycosidase" evidence="3">
    <location>
        <begin position="261"/>
        <end position="428"/>
    </location>
</feature>
<dbReference type="InterPro" id="IPR008979">
    <property type="entry name" value="Galactose-bd-like_sf"/>
</dbReference>
<dbReference type="PANTHER" id="PTHR40446:SF2">
    <property type="entry name" value="N-ACETYLGLUCOSAMINE-1-PHOSPHODIESTER ALPHA-N-ACETYLGLUCOSAMINIDASE"/>
    <property type="match status" value="1"/>
</dbReference>
<evidence type="ECO:0000259" key="3">
    <source>
        <dbReference type="Pfam" id="PF09992"/>
    </source>
</evidence>
<reference evidence="4 5" key="1">
    <citation type="submission" date="2016-10" db="EMBL/GenBank/DDBJ databases">
        <authorList>
            <person name="de Groot N.N."/>
        </authorList>
    </citation>
    <scope>NUCLEOTIDE SEQUENCE [LARGE SCALE GENOMIC DNA]</scope>
    <source>
        <strain evidence="4 5">DSM 23310</strain>
    </source>
</reference>
<feature type="compositionally biased region" description="Low complexity" evidence="1">
    <location>
        <begin position="227"/>
        <end position="239"/>
    </location>
</feature>
<evidence type="ECO:0000313" key="4">
    <source>
        <dbReference type="EMBL" id="SDW11567.1"/>
    </source>
</evidence>
<dbReference type="PANTHER" id="PTHR40446">
    <property type="entry name" value="N-ACETYLGLUCOSAMINE-1-PHOSPHODIESTER ALPHA-N-ACETYLGLUCOSAMINIDASE"/>
    <property type="match status" value="1"/>
</dbReference>
<dbReference type="Proteomes" id="UP000198828">
    <property type="component" value="Unassembled WGS sequence"/>
</dbReference>
<name>A0A1H2QWL7_9FIRM</name>
<protein>
    <recommendedName>
        <fullName evidence="3">Phosphodiester glycosidase domain-containing protein</fullName>
    </recommendedName>
</protein>
<evidence type="ECO:0000313" key="5">
    <source>
        <dbReference type="Proteomes" id="UP000198828"/>
    </source>
</evidence>
<feature type="transmembrane region" description="Helical" evidence="2">
    <location>
        <begin position="16"/>
        <end position="36"/>
    </location>
</feature>
<dbReference type="SUPFAM" id="SSF49785">
    <property type="entry name" value="Galactose-binding domain-like"/>
    <property type="match status" value="1"/>
</dbReference>
<keyword evidence="5" id="KW-1185">Reference proteome</keyword>
<keyword evidence="2" id="KW-0472">Membrane</keyword>
<gene>
    <name evidence="4" type="ORF">SAMN05660923_00240</name>
</gene>
<feature type="region of interest" description="Disordered" evidence="1">
    <location>
        <begin position="215"/>
        <end position="239"/>
    </location>
</feature>
<proteinExistence type="predicted"/>
<organism evidence="4 5">
    <name type="scientific">Tepidimicrobium xylanilyticum</name>
    <dbReference type="NCBI Taxonomy" id="1123352"/>
    <lineage>
        <taxon>Bacteria</taxon>
        <taxon>Bacillati</taxon>
        <taxon>Bacillota</taxon>
        <taxon>Tissierellia</taxon>
        <taxon>Tissierellales</taxon>
        <taxon>Tepidimicrobiaceae</taxon>
        <taxon>Tepidimicrobium</taxon>
    </lineage>
</organism>